<dbReference type="NCBIfam" id="NF047378">
    <property type="entry name" value="photo_II_Psb35"/>
    <property type="match status" value="1"/>
</dbReference>
<dbReference type="Pfam" id="PF26623">
    <property type="entry name" value="Psb35"/>
    <property type="match status" value="1"/>
</dbReference>
<dbReference type="Proteomes" id="UP001159387">
    <property type="component" value="Unassembled WGS sequence"/>
</dbReference>
<name>A0AA43GPP3_9CYAN</name>
<evidence type="ECO:0000256" key="2">
    <source>
        <dbReference type="SAM" id="Phobius"/>
    </source>
</evidence>
<keyword evidence="2" id="KW-1133">Transmembrane helix</keyword>
<accession>A0AA43GPP3</accession>
<keyword evidence="2" id="KW-0472">Membrane</keyword>
<feature type="compositionally biased region" description="Basic and acidic residues" evidence="1">
    <location>
        <begin position="51"/>
        <end position="75"/>
    </location>
</feature>
<evidence type="ECO:0000313" key="4">
    <source>
        <dbReference type="Proteomes" id="UP001159387"/>
    </source>
</evidence>
<feature type="transmembrane region" description="Helical" evidence="2">
    <location>
        <begin position="20"/>
        <end position="42"/>
    </location>
</feature>
<proteinExistence type="predicted"/>
<protein>
    <submittedName>
        <fullName evidence="3">Uncharacterized protein</fullName>
    </submittedName>
</protein>
<dbReference type="EMBL" id="JANQDH010000021">
    <property type="protein sequence ID" value="MDH6059454.1"/>
    <property type="molecule type" value="Genomic_DNA"/>
</dbReference>
<comment type="caution">
    <text evidence="3">The sequence shown here is derived from an EMBL/GenBank/DDBJ whole genome shotgun (WGS) entry which is preliminary data.</text>
</comment>
<evidence type="ECO:0000256" key="1">
    <source>
        <dbReference type="SAM" id="MobiDB-lite"/>
    </source>
</evidence>
<reference evidence="3 4" key="1">
    <citation type="journal article" date="2023" name="J. Phycol.">
        <title>Chrysosporum ovalisporum is synonymous with the true-branching cyanobacterium Umezakia natans (Nostocales/Aphanizomenonaceae).</title>
        <authorList>
            <person name="McGregor G.B."/>
            <person name="Sendall B.C."/>
            <person name="Niiyama Y."/>
            <person name="Tuji A."/>
            <person name="Willis A."/>
        </authorList>
    </citation>
    <scope>NUCLEOTIDE SEQUENCE [LARGE SCALE GENOMIC DNA]</scope>
    <source>
        <strain evidence="3 4">ANA360D</strain>
    </source>
</reference>
<keyword evidence="2" id="KW-0812">Transmembrane</keyword>
<dbReference type="RefSeq" id="WP_280653469.1">
    <property type="nucleotide sequence ID" value="NZ_JANQDH010000021.1"/>
</dbReference>
<keyword evidence="4" id="KW-1185">Reference proteome</keyword>
<feature type="region of interest" description="Disordered" evidence="1">
    <location>
        <begin position="48"/>
        <end position="75"/>
    </location>
</feature>
<dbReference type="AlphaFoldDB" id="A0AA43GPP3"/>
<dbReference type="InterPro" id="IPR058149">
    <property type="entry name" value="Psb35"/>
</dbReference>
<gene>
    <name evidence="3" type="ORF">NWP17_03220</name>
</gene>
<sequence length="75" mass="8159">MNLLMQTTAEAVAKGSEFPLAFTLVYVVGFIAAVTIGSIAWYNSKRPAGWESKDRPDFVPDIEKKETPGVGEPKS</sequence>
<evidence type="ECO:0000313" key="3">
    <source>
        <dbReference type="EMBL" id="MDH6059454.1"/>
    </source>
</evidence>
<organism evidence="3 4">
    <name type="scientific">Chrysosporum bergii ANA360D</name>
    <dbReference type="NCBI Taxonomy" id="617107"/>
    <lineage>
        <taxon>Bacteria</taxon>
        <taxon>Bacillati</taxon>
        <taxon>Cyanobacteriota</taxon>
        <taxon>Cyanophyceae</taxon>
        <taxon>Nostocales</taxon>
        <taxon>Nodulariaceae</taxon>
        <taxon>Chrysosporum</taxon>
    </lineage>
</organism>